<organism evidence="1 2">
    <name type="scientific">Odoribacter splanchnicus</name>
    <dbReference type="NCBI Taxonomy" id="28118"/>
    <lineage>
        <taxon>Bacteria</taxon>
        <taxon>Pseudomonadati</taxon>
        <taxon>Bacteroidota</taxon>
        <taxon>Bacteroidia</taxon>
        <taxon>Bacteroidales</taxon>
        <taxon>Odoribacteraceae</taxon>
        <taxon>Odoribacter</taxon>
    </lineage>
</organism>
<comment type="caution">
    <text evidence="1">The sequence shown here is derived from an EMBL/GenBank/DDBJ whole genome shotgun (WGS) entry which is preliminary data.</text>
</comment>
<evidence type="ECO:0000313" key="2">
    <source>
        <dbReference type="Proteomes" id="UP000284434"/>
    </source>
</evidence>
<accession>A0A413IDA4</accession>
<protein>
    <recommendedName>
        <fullName evidence="3">TonB-dependent receptor</fullName>
    </recommendedName>
</protein>
<evidence type="ECO:0000313" key="1">
    <source>
        <dbReference type="EMBL" id="RGY07716.1"/>
    </source>
</evidence>
<dbReference type="Proteomes" id="UP000284434">
    <property type="component" value="Unassembled WGS sequence"/>
</dbReference>
<proteinExistence type="predicted"/>
<dbReference type="AlphaFoldDB" id="A0A413IDA4"/>
<sequence length="198" mass="22500">MPSVHFSFSGFPPKETKVFSGNLDLLYRKNKFQFSNKLTINHTSSGDPVVAFSEYAKANPYYEKKPDGRVEKWLEYKEELIESPNPLWNANLNSRALDRSFGVTNNFSAEYNPLTSLKIRGCFGITKTINESDDFLSPEDTSFDDTEELKKGSLAYQNGKNLQYEGELKWNENGDYSGVFICSGILIPICRYVDLLAD</sequence>
<name>A0A413IDA4_9BACT</name>
<reference evidence="1 2" key="1">
    <citation type="submission" date="2018-08" db="EMBL/GenBank/DDBJ databases">
        <title>A genome reference for cultivated species of the human gut microbiota.</title>
        <authorList>
            <person name="Zou Y."/>
            <person name="Xue W."/>
            <person name="Luo G."/>
        </authorList>
    </citation>
    <scope>NUCLEOTIDE SEQUENCE [LARGE SCALE GENOMIC DNA]</scope>
    <source>
        <strain evidence="1 2">OF03-11</strain>
    </source>
</reference>
<gene>
    <name evidence="1" type="ORF">DXA53_06295</name>
</gene>
<evidence type="ECO:0008006" key="3">
    <source>
        <dbReference type="Google" id="ProtNLM"/>
    </source>
</evidence>
<dbReference type="EMBL" id="QSCO01000007">
    <property type="protein sequence ID" value="RGY07716.1"/>
    <property type="molecule type" value="Genomic_DNA"/>
</dbReference>